<proteinExistence type="predicted"/>
<evidence type="ECO:0000313" key="3">
    <source>
        <dbReference type="Proteomes" id="UP000035088"/>
    </source>
</evidence>
<evidence type="ECO:0000313" key="2">
    <source>
        <dbReference type="EMBL" id="GAB10048.1"/>
    </source>
</evidence>
<name>G7H2H3_9ACTN</name>
<feature type="region of interest" description="Disordered" evidence="1">
    <location>
        <begin position="56"/>
        <end position="76"/>
    </location>
</feature>
<dbReference type="EMBL" id="BAEE01000050">
    <property type="protein sequence ID" value="GAB10048.1"/>
    <property type="molecule type" value="Genomic_DNA"/>
</dbReference>
<dbReference type="Proteomes" id="UP000035088">
    <property type="component" value="Unassembled WGS sequence"/>
</dbReference>
<evidence type="ECO:0000256" key="1">
    <source>
        <dbReference type="SAM" id="MobiDB-lite"/>
    </source>
</evidence>
<accession>G7H2H3</accession>
<organism evidence="2 3">
    <name type="scientific">Gordonia araii NBRC 100433</name>
    <dbReference type="NCBI Taxonomy" id="1073574"/>
    <lineage>
        <taxon>Bacteria</taxon>
        <taxon>Bacillati</taxon>
        <taxon>Actinomycetota</taxon>
        <taxon>Actinomycetes</taxon>
        <taxon>Mycobacteriales</taxon>
        <taxon>Gordoniaceae</taxon>
        <taxon>Gordonia</taxon>
    </lineage>
</organism>
<dbReference type="AlphaFoldDB" id="G7H2H3"/>
<reference evidence="2 3" key="1">
    <citation type="submission" date="2011-11" db="EMBL/GenBank/DDBJ databases">
        <title>Whole genome shotgun sequence of Gordonia araii NBRC 100433.</title>
        <authorList>
            <person name="Yoshida Y."/>
            <person name="Hosoyama A."/>
            <person name="Tsuchikane K."/>
            <person name="Katsumata H."/>
            <person name="Yamazaki S."/>
            <person name="Fujita N."/>
        </authorList>
    </citation>
    <scope>NUCLEOTIDE SEQUENCE [LARGE SCALE GENOMIC DNA]</scope>
    <source>
        <strain evidence="2 3">NBRC 100433</strain>
    </source>
</reference>
<sequence length="140" mass="15369">MAGGLRTDAEIRLDDWSHDWALGLLAEQLGGYDEVWFRLSRRAHRLQPWCTERGTEENLTSEHAAGMGAQSERALPTQLEDIDVKVPLTRHQPRGGLSFSSQSSTFGHHDGQRAAAPELAPSTNGAGGRNMPRGRSVLKL</sequence>
<keyword evidence="3" id="KW-1185">Reference proteome</keyword>
<protein>
    <submittedName>
        <fullName evidence="2">Uncharacterized protein</fullName>
    </submittedName>
</protein>
<gene>
    <name evidence="2" type="ORF">GOARA_050_01110</name>
</gene>
<feature type="region of interest" description="Disordered" evidence="1">
    <location>
        <begin position="90"/>
        <end position="140"/>
    </location>
</feature>
<comment type="caution">
    <text evidence="2">The sequence shown here is derived from an EMBL/GenBank/DDBJ whole genome shotgun (WGS) entry which is preliminary data.</text>
</comment>